<sequence length="64" mass="7546">MGVFLKTGPWHQSLSFLRKLPMYNILNFFVSGIQGLYMIHVITGYCTDIYCFLYFPWAKNFPSE</sequence>
<organism evidence="2 3">
    <name type="scientific">Salmonella enterica I</name>
    <dbReference type="NCBI Taxonomy" id="59201"/>
    <lineage>
        <taxon>Bacteria</taxon>
        <taxon>Pseudomonadati</taxon>
        <taxon>Pseudomonadota</taxon>
        <taxon>Gammaproteobacteria</taxon>
        <taxon>Enterobacterales</taxon>
        <taxon>Enterobacteriaceae</taxon>
        <taxon>Salmonella</taxon>
    </lineage>
</organism>
<evidence type="ECO:0000313" key="3">
    <source>
        <dbReference type="Proteomes" id="UP000255534"/>
    </source>
</evidence>
<dbReference type="EMBL" id="UGXK01000001">
    <property type="protein sequence ID" value="SUG72718.1"/>
    <property type="molecule type" value="Genomic_DNA"/>
</dbReference>
<evidence type="ECO:0000313" key="2">
    <source>
        <dbReference type="EMBL" id="SUG72718.1"/>
    </source>
</evidence>
<gene>
    <name evidence="2" type="ORF">NCTC5798_03937</name>
</gene>
<reference evidence="2 3" key="1">
    <citation type="submission" date="2018-06" db="EMBL/GenBank/DDBJ databases">
        <authorList>
            <consortium name="Pathogen Informatics"/>
            <person name="Doyle S."/>
        </authorList>
    </citation>
    <scope>NUCLEOTIDE SEQUENCE [LARGE SCALE GENOMIC DNA]</scope>
    <source>
        <strain evidence="2 3">NCTC5798</strain>
    </source>
</reference>
<feature type="transmembrane region" description="Helical" evidence="1">
    <location>
        <begin position="20"/>
        <end position="39"/>
    </location>
</feature>
<dbReference type="AlphaFoldDB" id="A0A379UWK4"/>
<keyword evidence="1" id="KW-1133">Transmembrane helix</keyword>
<keyword evidence="1" id="KW-0812">Transmembrane</keyword>
<evidence type="ECO:0000256" key="1">
    <source>
        <dbReference type="SAM" id="Phobius"/>
    </source>
</evidence>
<name>A0A379UWK4_SALET</name>
<proteinExistence type="predicted"/>
<keyword evidence="1" id="KW-0472">Membrane</keyword>
<accession>A0A379UWK4</accession>
<protein>
    <submittedName>
        <fullName evidence="2">Uncharacterized protein</fullName>
    </submittedName>
</protein>
<dbReference type="Proteomes" id="UP000255534">
    <property type="component" value="Unassembled WGS sequence"/>
</dbReference>